<sequence length="101" mass="11611">MLLLTYAKEFLFSLNVFNLPLSSIPLRLCPFHFRFTPETIMSNADDFKDRLVREACLSPSHTARTSEFPYTLLLGNFAQGVSPPPVIWITPFPFVMYVQTH</sequence>
<gene>
    <name evidence="5" type="ORF">KsCSTR_40040</name>
    <name evidence="1" type="ORF">kuste2864</name>
    <name evidence="2" type="ORF">kuste3007</name>
    <name evidence="3" type="ORF">kuste3621</name>
    <name evidence="4" type="ORF">kuste4641</name>
</gene>
<reference evidence="1" key="1">
    <citation type="journal article" date="2006" name="Nature">
        <title>Deciphering the evolution and metabolism of an anammox bacterium from a community genome.</title>
        <authorList>
            <person name="Strous M."/>
            <person name="Pelletier E."/>
            <person name="Mangenot S."/>
            <person name="Rattei T."/>
            <person name="Lehner A."/>
            <person name="Taylor M.W."/>
            <person name="Horn M."/>
            <person name="Daims H."/>
            <person name="Bartol-Mavel D."/>
            <person name="Wincker P."/>
            <person name="Barbe V."/>
            <person name="Fonknechten N."/>
            <person name="Vallenet D."/>
            <person name="Segurens B."/>
            <person name="Schenowitz-Truong C."/>
            <person name="Medigue C."/>
            <person name="Collingro A."/>
            <person name="Snel B."/>
            <person name="Dutilh B.E."/>
            <person name="OpDenCamp H.J.M."/>
            <person name="vanDerDrift C."/>
            <person name="Cirpus I."/>
            <person name="vanDePas-Schoonen K.T."/>
            <person name="Harhangi H.R."/>
            <person name="vanNiftrik L."/>
            <person name="Schmid M."/>
            <person name="Keltjens J."/>
            <person name="vanDeVossenberg J."/>
            <person name="Kartal B."/>
            <person name="Meier H."/>
            <person name="Frishman D."/>
            <person name="Huynen M.A."/>
            <person name="Mewes H."/>
            <person name="Weissenbach J."/>
            <person name="Jetten M.S.M."/>
            <person name="Wagner M."/>
            <person name="LePaslier D."/>
        </authorList>
    </citation>
    <scope>NUCLEOTIDE SEQUENCE</scope>
</reference>
<evidence type="ECO:0000313" key="5">
    <source>
        <dbReference type="EMBL" id="QII13383.1"/>
    </source>
</evidence>
<evidence type="ECO:0000313" key="6">
    <source>
        <dbReference type="Proteomes" id="UP000501926"/>
    </source>
</evidence>
<protein>
    <submittedName>
        <fullName evidence="1">Uncharacterized protein</fullName>
    </submittedName>
</protein>
<organism evidence="1">
    <name type="scientific">Kuenenia stuttgartiensis</name>
    <dbReference type="NCBI Taxonomy" id="174633"/>
    <lineage>
        <taxon>Bacteria</taxon>
        <taxon>Pseudomonadati</taxon>
        <taxon>Planctomycetota</taxon>
        <taxon>Candidatus Brocadiia</taxon>
        <taxon>Candidatus Brocadiales</taxon>
        <taxon>Candidatus Brocadiaceae</taxon>
        <taxon>Candidatus Kuenenia</taxon>
    </lineage>
</organism>
<evidence type="ECO:0000313" key="2">
    <source>
        <dbReference type="EMBL" id="CAJ73761.1"/>
    </source>
</evidence>
<evidence type="ECO:0000313" key="3">
    <source>
        <dbReference type="EMBL" id="CAJ74384.1"/>
    </source>
</evidence>
<reference evidence="5 6" key="3">
    <citation type="submission" date="2020-02" db="EMBL/GenBank/DDBJ databases">
        <title>Newly sequenced genome of strain CSTR1 showed variability in Candidatus Kuenenia stuttgartiensis genomes.</title>
        <authorList>
            <person name="Ding C."/>
            <person name="Adrian L."/>
        </authorList>
    </citation>
    <scope>NUCLEOTIDE SEQUENCE [LARGE SCALE GENOMIC DNA]</scope>
    <source>
        <strain evidence="5 6">CSTR1</strain>
    </source>
</reference>
<evidence type="ECO:0000313" key="1">
    <source>
        <dbReference type="EMBL" id="CAJ73616.1"/>
    </source>
</evidence>
<evidence type="ECO:0000313" key="4">
    <source>
        <dbReference type="EMBL" id="CAJ75403.1"/>
    </source>
</evidence>
<dbReference type="EMBL" id="CT573071">
    <property type="protein sequence ID" value="CAJ73761.1"/>
    <property type="molecule type" value="Genomic_DNA"/>
</dbReference>
<dbReference type="EMBL" id="CT573071">
    <property type="protein sequence ID" value="CAJ74384.1"/>
    <property type="molecule type" value="Genomic_DNA"/>
</dbReference>
<name>Q1Q0U8_KUEST</name>
<dbReference type="EMBL" id="CP049055">
    <property type="protein sequence ID" value="QII13383.1"/>
    <property type="molecule type" value="Genomic_DNA"/>
</dbReference>
<dbReference type="AlphaFoldDB" id="Q1Q0U8"/>
<reference evidence="1" key="2">
    <citation type="submission" date="2006-01" db="EMBL/GenBank/DDBJ databases">
        <authorList>
            <person name="Genoscope"/>
        </authorList>
    </citation>
    <scope>NUCLEOTIDE SEQUENCE</scope>
</reference>
<proteinExistence type="predicted"/>
<dbReference type="Proteomes" id="UP000501926">
    <property type="component" value="Chromosome"/>
</dbReference>
<dbReference type="EMBL" id="CT573071">
    <property type="protein sequence ID" value="CAJ75403.1"/>
    <property type="molecule type" value="Genomic_DNA"/>
</dbReference>
<accession>Q1Q0U8</accession>
<dbReference type="EMBL" id="CT573071">
    <property type="protein sequence ID" value="CAJ73616.1"/>
    <property type="molecule type" value="Genomic_DNA"/>
</dbReference>